<organism evidence="9 10">
    <name type="scientific">Morella rubra</name>
    <name type="common">Chinese bayberry</name>
    <dbReference type="NCBI Taxonomy" id="262757"/>
    <lineage>
        <taxon>Eukaryota</taxon>
        <taxon>Viridiplantae</taxon>
        <taxon>Streptophyta</taxon>
        <taxon>Embryophyta</taxon>
        <taxon>Tracheophyta</taxon>
        <taxon>Spermatophyta</taxon>
        <taxon>Magnoliopsida</taxon>
        <taxon>eudicotyledons</taxon>
        <taxon>Gunneridae</taxon>
        <taxon>Pentapetalae</taxon>
        <taxon>rosids</taxon>
        <taxon>fabids</taxon>
        <taxon>Fagales</taxon>
        <taxon>Myricaceae</taxon>
        <taxon>Morella</taxon>
    </lineage>
</organism>
<dbReference type="InterPro" id="IPR058546">
    <property type="entry name" value="RPS4B/Roq1-like_LRR"/>
</dbReference>
<dbReference type="InterPro" id="IPR035897">
    <property type="entry name" value="Toll_tir_struct_dom_sf"/>
</dbReference>
<dbReference type="PANTHER" id="PTHR11017:SF559">
    <property type="entry name" value="DISEASE RESISTANCE PROTEIN CHL1"/>
    <property type="match status" value="1"/>
</dbReference>
<dbReference type="GO" id="GO:0006952">
    <property type="term" value="P:defense response"/>
    <property type="evidence" value="ECO:0007669"/>
    <property type="project" value="UniProtKB-KW"/>
</dbReference>
<gene>
    <name evidence="9" type="ORF">CJ030_MR4G029054</name>
</gene>
<dbReference type="EMBL" id="RXIC02000022">
    <property type="protein sequence ID" value="KAB1216448.1"/>
    <property type="molecule type" value="Genomic_DNA"/>
</dbReference>
<comment type="caution">
    <text evidence="9">The sequence shown here is derived from an EMBL/GenBank/DDBJ whole genome shotgun (WGS) entry which is preliminary data.</text>
</comment>
<dbReference type="InterPro" id="IPR003591">
    <property type="entry name" value="Leu-rich_rpt_typical-subtyp"/>
</dbReference>
<dbReference type="Pfam" id="PF20160">
    <property type="entry name" value="C-JID"/>
    <property type="match status" value="4"/>
</dbReference>
<evidence type="ECO:0000256" key="7">
    <source>
        <dbReference type="ARBA" id="ARBA00047304"/>
    </source>
</evidence>
<evidence type="ECO:0000256" key="4">
    <source>
        <dbReference type="ARBA" id="ARBA00022801"/>
    </source>
</evidence>
<keyword evidence="10" id="KW-1185">Reference proteome</keyword>
<keyword evidence="4" id="KW-0378">Hydrolase</keyword>
<protein>
    <recommendedName>
        <fullName evidence="1">ADP-ribosyl cyclase/cyclic ADP-ribose hydrolase</fullName>
        <ecNumber evidence="1">3.2.2.6</ecNumber>
    </recommendedName>
</protein>
<keyword evidence="6" id="KW-0520">NAD</keyword>
<dbReference type="PROSITE" id="PS51450">
    <property type="entry name" value="LRR"/>
    <property type="match status" value="1"/>
</dbReference>
<evidence type="ECO:0000256" key="2">
    <source>
        <dbReference type="ARBA" id="ARBA00022614"/>
    </source>
</evidence>
<dbReference type="InterPro" id="IPR032675">
    <property type="entry name" value="LRR_dom_sf"/>
</dbReference>
<proteinExistence type="predicted"/>
<dbReference type="Pfam" id="PF00931">
    <property type="entry name" value="NB-ARC"/>
    <property type="match status" value="1"/>
</dbReference>
<dbReference type="OrthoDB" id="1936883at2759"/>
<evidence type="ECO:0000256" key="6">
    <source>
        <dbReference type="ARBA" id="ARBA00023027"/>
    </source>
</evidence>
<dbReference type="Gene3D" id="3.80.10.10">
    <property type="entry name" value="Ribonuclease Inhibitor"/>
    <property type="match status" value="2"/>
</dbReference>
<reference evidence="9 10" key="1">
    <citation type="journal article" date="2019" name="Plant Biotechnol. J.">
        <title>The red bayberry genome and genetic basis of sex determination.</title>
        <authorList>
            <person name="Jia H.M."/>
            <person name="Jia H.J."/>
            <person name="Cai Q.L."/>
            <person name="Wang Y."/>
            <person name="Zhao H.B."/>
            <person name="Yang W.F."/>
            <person name="Wang G.Y."/>
            <person name="Li Y.H."/>
            <person name="Zhan D.L."/>
            <person name="Shen Y.T."/>
            <person name="Niu Q.F."/>
            <person name="Chang L."/>
            <person name="Qiu J."/>
            <person name="Zhao L."/>
            <person name="Xie H.B."/>
            <person name="Fu W.Y."/>
            <person name="Jin J."/>
            <person name="Li X.W."/>
            <person name="Jiao Y."/>
            <person name="Zhou C.C."/>
            <person name="Tu T."/>
            <person name="Chai C.Y."/>
            <person name="Gao J.L."/>
            <person name="Fan L.J."/>
            <person name="van de Weg E."/>
            <person name="Wang J.Y."/>
            <person name="Gao Z.S."/>
        </authorList>
    </citation>
    <scope>NUCLEOTIDE SEQUENCE [LARGE SCALE GENOMIC DNA]</scope>
    <source>
        <tissue evidence="9">Leaves</tissue>
    </source>
</reference>
<dbReference type="InterPro" id="IPR000157">
    <property type="entry name" value="TIR_dom"/>
</dbReference>
<dbReference type="Pfam" id="PF23286">
    <property type="entry name" value="LRR_13"/>
    <property type="match status" value="1"/>
</dbReference>
<dbReference type="InterPro" id="IPR045344">
    <property type="entry name" value="C-JID"/>
</dbReference>
<keyword evidence="2" id="KW-0433">Leucine-rich repeat</keyword>
<dbReference type="Gene3D" id="3.40.50.10140">
    <property type="entry name" value="Toll/interleukin-1 receptor homology (TIR) domain"/>
    <property type="match status" value="1"/>
</dbReference>
<dbReference type="InterPro" id="IPR036390">
    <property type="entry name" value="WH_DNA-bd_sf"/>
</dbReference>
<dbReference type="Pfam" id="PF01582">
    <property type="entry name" value="TIR"/>
    <property type="match status" value="1"/>
</dbReference>
<keyword evidence="5" id="KW-0611">Plant defense</keyword>
<dbReference type="InterPro" id="IPR001611">
    <property type="entry name" value="Leu-rich_rpt"/>
</dbReference>
<dbReference type="SUPFAM" id="SSF46785">
    <property type="entry name" value="Winged helix' DNA-binding domain"/>
    <property type="match status" value="1"/>
</dbReference>
<dbReference type="SUPFAM" id="SSF52540">
    <property type="entry name" value="P-loop containing nucleoside triphosphate hydrolases"/>
    <property type="match status" value="1"/>
</dbReference>
<dbReference type="GO" id="GO:0061809">
    <property type="term" value="F:NAD+ nucleosidase activity, cyclic ADP-ribose generating"/>
    <property type="evidence" value="ECO:0007669"/>
    <property type="project" value="UniProtKB-EC"/>
</dbReference>
<sequence>MASTESPREYEVFLSFRGEDTRYCFTDHLYGALVRQGIVTFRDDEQLEIGQPISPELLSAIEKSRMAVVVLSENYASSSWCLQELAKIVECRREREMRVFPIFYHVNPSDVRRQKGTFAGAFAEHENRFKENLEMVQAWRDALKDVADLKGLHLEGFRQYEGKLIQSIVFDICSKLNDHTSVSVNKDDIASGLVGIESRVEELKCCIDIEASSDVRFIGICGMSGIGKTTLAKVVFDRIHYKFEGSSFLENVGYVAKGNGGIHALQEQLLSDLKFKRKKHEWNQSRIENSMRNRLYKRRVFIVLDDVTEEEQLENLAGSPNWFGPGSRIIITTEDNHLLTLRGVQQIYKAKKLNASDALHLFCLKALGKPHCHEEDLLDLCNQFVRYAGGLPLSLKVLGSSLFHREKKAWKDALDKLKENPCSKIQGALEVSFEGLEDSEKRLFLDIACFFNGEARDRVVDLLDGAGCYPNMDIEILADKSLIIIFGKNIWIHNLLQQMARRIVQRESAPEKHSRLWDWVDVLQVQKYTTGTELATEGVVLNSPPHREQLNARAFSKMEKLRLLKISDVHLPEGLADLPNNLRLLDWHEYPLKSLPRSFQPSNLVELIMRRSCLKHIPEEFCSMSKLKVIDLSDSQNLIMTPNFFGVPNLGRLILNGCTRLQELHPSIFALKRLSLLSLRDCKSLFRLPLEINLESLEIFVLSGCSRVRKLPEIGKNMIYLSELYLDGTAIEEIPSSIEHLTGLNLLNLGDCKNLSSFPSAIGGLTSLKSLILSGCEGQPPKSADSIGLIPMLSSICATICSWTDFFLIAHHPINPEPINLLLPMSFSGLISLVSLDISDCNLFDGTLPDDLSCLSSLQSLNLGKNNFTRLPDSISQLSKLIFLCLDGCSRLQSLLNLPLSVQLVMARGCTSLENYSNRVIVWTSGAAGFTFIDCRSALDGEDLNAREMMPNDEEYCNVSKISLLDMHYQPLWQRYMEEQIDKSETFYSVSPQTEIPEWFSHQKTGSFEPILLPSDLYENGSWRGLSLCSVFEVQENLNNASPGQDLNYFHEFKCLLDLDGGPLDSSLIFTVPRHKLSTGSFGLWVYISHASFRDQLDVRSCITPSITSSSPDIKIRLCGARIMYEQDTVEFVKHLSHSIFGSPDDLRRGFQEFQEKHKVLPQSLGEPESCESIGESDPNSRLKRDLKSLLSTLYQGHAARNHLYDYIFPQIAIPRWFSYQNFASYVRMELPQNLHEDITWTGYSVYAYYKIHNRQPVVSADNQDSAIFVRFGTLSASDEGPTSPYIAFPLSRDIFADSSHRLLVFYIPRVIFQSNRCDHIWASFYSTNTNVKVEMCGIRLVYEKGVEEFVQTLVQCMLGCPDEYHPHYYRGLLDQVGMLQGCEHGKDCAYPSLRRGTQPMLKLLPSIENSRAEETSSSQETFPYQALPAGTNSRNSSRSCIKLGIPFENGHSGSSTSRSILESWVSTFLQGFYNIGGVFNHCFPQREIPEWFPPHQRGGLSVKIPLSPSLYNDPDWMGFAICAVFSFHKHPTAVRMNLDSKTPHSLMCHLQTNLGPVSPIFCSSITEDEVLISLCQRAFIWVSLIPSKLLTSDWKRCTWVRFSFMSYSPDVSPLKCGVRLVYKGNMEEFAYTMVQLITSYVDYMYAIRSSPYSCEEEIHARLPFYHDRITGTDSSYQDPDSQAWLPISQEEIPTSRAPRNSYGDPPTNHFYRTGALDFHPSTYYNFCFPLTNIGELFSHQSDGLSVTIDVPPNLYEDNNWMGFALYASFSFCGHPETLIENLKSDIPHFLYCQFRTSEAGLDDEILSCYTSREEIMWLINLGGFIWISYVPGEPLKRILRQSNHIEASIIPLTNIWMSKKLMMR</sequence>
<dbReference type="FunFam" id="3.40.50.10140:FF:000007">
    <property type="entry name" value="Disease resistance protein (TIR-NBS-LRR class)"/>
    <property type="match status" value="1"/>
</dbReference>
<evidence type="ECO:0000256" key="3">
    <source>
        <dbReference type="ARBA" id="ARBA00022737"/>
    </source>
</evidence>
<dbReference type="PRINTS" id="PR00364">
    <property type="entry name" value="DISEASERSIST"/>
</dbReference>
<feature type="domain" description="TIR" evidence="8">
    <location>
        <begin position="8"/>
        <end position="176"/>
    </location>
</feature>
<evidence type="ECO:0000313" key="9">
    <source>
        <dbReference type="EMBL" id="KAB1216448.1"/>
    </source>
</evidence>
<dbReference type="InterPro" id="IPR058192">
    <property type="entry name" value="WHD_ROQ1-like"/>
</dbReference>
<dbReference type="InterPro" id="IPR042197">
    <property type="entry name" value="Apaf_helical"/>
</dbReference>
<dbReference type="SMART" id="SM00255">
    <property type="entry name" value="TIR"/>
    <property type="match status" value="1"/>
</dbReference>
<evidence type="ECO:0000256" key="5">
    <source>
        <dbReference type="ARBA" id="ARBA00022821"/>
    </source>
</evidence>
<dbReference type="GO" id="GO:0007165">
    <property type="term" value="P:signal transduction"/>
    <property type="evidence" value="ECO:0007669"/>
    <property type="project" value="InterPro"/>
</dbReference>
<dbReference type="InterPro" id="IPR002182">
    <property type="entry name" value="NB-ARC"/>
</dbReference>
<dbReference type="Proteomes" id="UP000516437">
    <property type="component" value="Chromosome 4"/>
</dbReference>
<dbReference type="SUPFAM" id="SSF52058">
    <property type="entry name" value="L domain-like"/>
    <property type="match status" value="1"/>
</dbReference>
<dbReference type="Pfam" id="PF23282">
    <property type="entry name" value="WHD_ROQ1"/>
    <property type="match status" value="1"/>
</dbReference>
<dbReference type="InterPro" id="IPR044974">
    <property type="entry name" value="Disease_R_plants"/>
</dbReference>
<dbReference type="PANTHER" id="PTHR11017">
    <property type="entry name" value="LEUCINE-RICH REPEAT-CONTAINING PROTEIN"/>
    <property type="match status" value="1"/>
</dbReference>
<dbReference type="InterPro" id="IPR027417">
    <property type="entry name" value="P-loop_NTPase"/>
</dbReference>
<dbReference type="PROSITE" id="PS50104">
    <property type="entry name" value="TIR"/>
    <property type="match status" value="1"/>
</dbReference>
<dbReference type="SUPFAM" id="SSF52200">
    <property type="entry name" value="Toll/Interleukin receptor TIR domain"/>
    <property type="match status" value="1"/>
</dbReference>
<keyword evidence="3" id="KW-0677">Repeat</keyword>
<comment type="catalytic activity">
    <reaction evidence="7">
        <text>NAD(+) + H2O = ADP-D-ribose + nicotinamide + H(+)</text>
        <dbReference type="Rhea" id="RHEA:16301"/>
        <dbReference type="ChEBI" id="CHEBI:15377"/>
        <dbReference type="ChEBI" id="CHEBI:15378"/>
        <dbReference type="ChEBI" id="CHEBI:17154"/>
        <dbReference type="ChEBI" id="CHEBI:57540"/>
        <dbReference type="ChEBI" id="CHEBI:57967"/>
        <dbReference type="EC" id="3.2.2.6"/>
    </reaction>
    <physiologicalReaction direction="left-to-right" evidence="7">
        <dbReference type="Rhea" id="RHEA:16302"/>
    </physiologicalReaction>
</comment>
<accession>A0A6A1VY09</accession>
<dbReference type="GO" id="GO:0043531">
    <property type="term" value="F:ADP binding"/>
    <property type="evidence" value="ECO:0007669"/>
    <property type="project" value="InterPro"/>
</dbReference>
<evidence type="ECO:0000313" key="10">
    <source>
        <dbReference type="Proteomes" id="UP000516437"/>
    </source>
</evidence>
<dbReference type="EC" id="3.2.2.6" evidence="1"/>
<dbReference type="Gene3D" id="1.10.8.430">
    <property type="entry name" value="Helical domain of apoptotic protease-activating factors"/>
    <property type="match status" value="1"/>
</dbReference>
<dbReference type="SMART" id="SM00369">
    <property type="entry name" value="LRR_TYP"/>
    <property type="match status" value="3"/>
</dbReference>
<evidence type="ECO:0000256" key="1">
    <source>
        <dbReference type="ARBA" id="ARBA00011982"/>
    </source>
</evidence>
<evidence type="ECO:0000259" key="8">
    <source>
        <dbReference type="PROSITE" id="PS50104"/>
    </source>
</evidence>
<name>A0A6A1VY09_9ROSI</name>
<dbReference type="Gene3D" id="3.40.50.300">
    <property type="entry name" value="P-loop containing nucleotide triphosphate hydrolases"/>
    <property type="match status" value="1"/>
</dbReference>